<dbReference type="GeneID" id="2741593"/>
<proteinExistence type="predicted"/>
<protein>
    <submittedName>
        <fullName evidence="1">Uncharacterized protein</fullName>
    </submittedName>
</protein>
<dbReference type="HOGENOM" id="CLU_1539354_0_0_12"/>
<organism evidence="1">
    <name type="scientific">Treponema denticola H-22</name>
    <dbReference type="NCBI Taxonomy" id="999432"/>
    <lineage>
        <taxon>Bacteria</taxon>
        <taxon>Pseudomonadati</taxon>
        <taxon>Spirochaetota</taxon>
        <taxon>Spirochaetia</taxon>
        <taxon>Spirochaetales</taxon>
        <taxon>Treponemataceae</taxon>
        <taxon>Treponema</taxon>
    </lineage>
</organism>
<dbReference type="PATRIC" id="fig|999432.5.peg.277"/>
<dbReference type="RefSeq" id="WP_002668953.1">
    <property type="nucleotide sequence ID" value="NZ_CM001795.1"/>
</dbReference>
<sequence length="180" mass="21054">MNNDEILFPLLEKGDIKRTMELASNENKKPFEIVSEGMNIVTASILADIPSVYKMDLIRKVGALFSTQEYCELLNQKMFTLKPEERDKLKDQGILINRETTLPYCQWFNIFEIAFPWLPLSVFEDFALYLRDEKKLILDKETIEIVRDNFSISKRYSERELSRLFDSNALKDPADIDDEA</sequence>
<name>A0A0E2E7N3_TREDN</name>
<gene>
    <name evidence="1" type="ORF">HMPREF9726_00268</name>
</gene>
<reference evidence="1" key="1">
    <citation type="submission" date="2012-01" db="EMBL/GenBank/DDBJ databases">
        <title>The Genome Sequence of Treponema denticola H-22.</title>
        <authorList>
            <consortium name="The Broad Institute Genome Sequencing Platform"/>
            <person name="Earl A."/>
            <person name="Ward D."/>
            <person name="Feldgarden M."/>
            <person name="Gevers D."/>
            <person name="Blanton J.M."/>
            <person name="Fenno C.J."/>
            <person name="Baranova O.V."/>
            <person name="Mathney J."/>
            <person name="Dewhirst F.E."/>
            <person name="Izard J."/>
            <person name="Young S.K."/>
            <person name="Zeng Q."/>
            <person name="Gargeya S."/>
            <person name="Fitzgerald M."/>
            <person name="Haas B."/>
            <person name="Abouelleil A."/>
            <person name="Alvarado L."/>
            <person name="Arachchi H.M."/>
            <person name="Berlin A."/>
            <person name="Chapman S.B."/>
            <person name="Gearin G."/>
            <person name="Goldberg J."/>
            <person name="Griggs A."/>
            <person name="Gujja S."/>
            <person name="Hansen M."/>
            <person name="Heiman D."/>
            <person name="Howarth C."/>
            <person name="Larimer J."/>
            <person name="Lui A."/>
            <person name="MacDonald P.J.P."/>
            <person name="McCowen C."/>
            <person name="Montmayeur A."/>
            <person name="Murphy C."/>
            <person name="Neiman D."/>
            <person name="Pearson M."/>
            <person name="Priest M."/>
            <person name="Roberts A."/>
            <person name="Saif S."/>
            <person name="Shea T."/>
            <person name="Sisk P."/>
            <person name="Stolte C."/>
            <person name="Sykes S."/>
            <person name="Wortman J."/>
            <person name="Nusbaum C."/>
            <person name="Birren B."/>
        </authorList>
    </citation>
    <scope>NUCLEOTIDE SEQUENCE [LARGE SCALE GENOMIC DNA]</scope>
    <source>
        <strain evidence="1">H-22</strain>
    </source>
</reference>
<accession>A0A0E2E7N3</accession>
<evidence type="ECO:0000313" key="1">
    <source>
        <dbReference type="EMBL" id="EMB36076.1"/>
    </source>
</evidence>
<dbReference type="Proteomes" id="UP000011705">
    <property type="component" value="Chromosome"/>
</dbReference>
<dbReference type="EMBL" id="AGDV01000001">
    <property type="protein sequence ID" value="EMB36076.1"/>
    <property type="molecule type" value="Genomic_DNA"/>
</dbReference>
<comment type="caution">
    <text evidence="1">The sequence shown here is derived from an EMBL/GenBank/DDBJ whole genome shotgun (WGS) entry which is preliminary data.</text>
</comment>
<dbReference type="AlphaFoldDB" id="A0A0E2E7N3"/>